<dbReference type="SUPFAM" id="SSF49313">
    <property type="entry name" value="Cadherin-like"/>
    <property type="match status" value="1"/>
</dbReference>
<proteinExistence type="predicted"/>
<comment type="caution">
    <text evidence="2">The sequence shown here is derived from an EMBL/GenBank/DDBJ whole genome shotgun (WGS) entry which is preliminary data.</text>
</comment>
<accession>A0A0E2B761</accession>
<protein>
    <submittedName>
        <fullName evidence="2">Ig domain protein</fullName>
    </submittedName>
</protein>
<evidence type="ECO:0000313" key="3">
    <source>
        <dbReference type="Proteomes" id="UP000006253"/>
    </source>
</evidence>
<sequence length="199" mass="20594">MKKIMLILLLFSLVFASCEDEKKDEGSITGNSIMDLLLLQEVSIPPCPSGVTMMDIPSTVNAQVGTSVKSPFSIQFSAGSVNHETLMKNKNCSFSELLATNLPAGLTLNPTTGAINGAPTAVSAAATVTFSAKLKANNSTPVTFTKTTTVTVFAAGSLTCNTAGAALGCNNAALPYSCPNSNFCYSTYSSCKAASECGY</sequence>
<dbReference type="Pfam" id="PF05345">
    <property type="entry name" value="He_PIG"/>
    <property type="match status" value="1"/>
</dbReference>
<dbReference type="Proteomes" id="UP000006253">
    <property type="component" value="Unassembled WGS sequence"/>
</dbReference>
<feature type="chain" id="PRO_5002392697" evidence="1">
    <location>
        <begin position="17"/>
        <end position="199"/>
    </location>
</feature>
<dbReference type="RefSeq" id="WP_004764546.1">
    <property type="nucleotide sequence ID" value="NZ_AHMY02000016.1"/>
</dbReference>
<dbReference type="Gene3D" id="2.60.40.10">
    <property type="entry name" value="Immunoglobulins"/>
    <property type="match status" value="1"/>
</dbReference>
<dbReference type="EMBL" id="AHMY02000016">
    <property type="protein sequence ID" value="EKO17023.1"/>
    <property type="molecule type" value="Genomic_DNA"/>
</dbReference>
<dbReference type="AlphaFoldDB" id="A0A0E2B761"/>
<feature type="signal peptide" evidence="1">
    <location>
        <begin position="1"/>
        <end position="16"/>
    </location>
</feature>
<name>A0A0E2B761_9LEPT</name>
<evidence type="ECO:0000256" key="1">
    <source>
        <dbReference type="SAM" id="SignalP"/>
    </source>
</evidence>
<dbReference type="GO" id="GO:0005509">
    <property type="term" value="F:calcium ion binding"/>
    <property type="evidence" value="ECO:0007669"/>
    <property type="project" value="InterPro"/>
</dbReference>
<dbReference type="GO" id="GO:0016020">
    <property type="term" value="C:membrane"/>
    <property type="evidence" value="ECO:0007669"/>
    <property type="project" value="InterPro"/>
</dbReference>
<dbReference type="InterPro" id="IPR015919">
    <property type="entry name" value="Cadherin-like_sf"/>
</dbReference>
<dbReference type="PROSITE" id="PS51257">
    <property type="entry name" value="PROKAR_LIPOPROTEIN"/>
    <property type="match status" value="1"/>
</dbReference>
<dbReference type="InterPro" id="IPR013783">
    <property type="entry name" value="Ig-like_fold"/>
</dbReference>
<organism evidence="2 3">
    <name type="scientific">Leptospira kirschneri str. H1</name>
    <dbReference type="NCBI Taxonomy" id="1049966"/>
    <lineage>
        <taxon>Bacteria</taxon>
        <taxon>Pseudomonadati</taxon>
        <taxon>Spirochaetota</taxon>
        <taxon>Spirochaetia</taxon>
        <taxon>Leptospirales</taxon>
        <taxon>Leptospiraceae</taxon>
        <taxon>Leptospira</taxon>
    </lineage>
</organism>
<reference evidence="2 3" key="1">
    <citation type="submission" date="2012-10" db="EMBL/GenBank/DDBJ databases">
        <authorList>
            <person name="Harkins D.M."/>
            <person name="Durkin A.S."/>
            <person name="Brinkac L.M."/>
            <person name="Selengut J.D."/>
            <person name="Sanka R."/>
            <person name="DePew J."/>
            <person name="Purushe J."/>
            <person name="Peacock S.J."/>
            <person name="Thaipadungpanit J."/>
            <person name="Wuthiekanun V.W."/>
            <person name="Day N.P."/>
            <person name="Vinetz J.M."/>
            <person name="Sutton G.G."/>
            <person name="Nelson W.C."/>
            <person name="Fouts D.E."/>
        </authorList>
    </citation>
    <scope>NUCLEOTIDE SEQUENCE [LARGE SCALE GENOMIC DNA]</scope>
    <source>
        <strain evidence="2 3">H1</strain>
    </source>
</reference>
<gene>
    <name evidence="2" type="ORF">LEP1GSC081_3964</name>
</gene>
<keyword evidence="1" id="KW-0732">Signal</keyword>
<evidence type="ECO:0000313" key="2">
    <source>
        <dbReference type="EMBL" id="EKO17023.1"/>
    </source>
</evidence>